<evidence type="ECO:0000259" key="7">
    <source>
        <dbReference type="Pfam" id="PF00892"/>
    </source>
</evidence>
<gene>
    <name evidence="8" type="ORF">G6N74_06560</name>
</gene>
<evidence type="ECO:0000256" key="4">
    <source>
        <dbReference type="ARBA" id="ARBA00022989"/>
    </source>
</evidence>
<sequence>MTNAVVLDTREKIYAGIMLTGVAYFLFSVQDASIKLLVTGLTVWQILFFRSATVLAGCAMIGGRELLVQSARSPIVKAMLLRSFLTLLAWLCFYSAAKYLQLAELTTIYFAAPVIITIMSIFILGEKVPLVRWVAVLIGFVGVYIACDPSKLGITLPVAMVLAAAFLWALAIVLMRKIALQERTMVQLVLNNAFFLVIAGVPMAFLWQTPTWQEALLLMIVGSLGGVAQFMLFEGMKRAPVSVIAPFEYTSLIWAFALGYAIWGDIPRREVFIGAALIFLAGVVIIASEHLRKRV</sequence>
<comment type="subcellular location">
    <subcellularLocation>
        <location evidence="1">Membrane</location>
        <topology evidence="1">Multi-pass membrane protein</topology>
    </subcellularLocation>
</comment>
<dbReference type="SUPFAM" id="SSF103481">
    <property type="entry name" value="Multidrug resistance efflux transporter EmrE"/>
    <property type="match status" value="2"/>
</dbReference>
<dbReference type="GO" id="GO:0016020">
    <property type="term" value="C:membrane"/>
    <property type="evidence" value="ECO:0007669"/>
    <property type="project" value="UniProtKB-SubCell"/>
</dbReference>
<keyword evidence="5 6" id="KW-0472">Membrane</keyword>
<feature type="transmembrane region" description="Helical" evidence="6">
    <location>
        <begin position="152"/>
        <end position="176"/>
    </location>
</feature>
<dbReference type="PANTHER" id="PTHR22911:SF6">
    <property type="entry name" value="SOLUTE CARRIER FAMILY 35 MEMBER G1"/>
    <property type="match status" value="1"/>
</dbReference>
<comment type="caution">
    <text evidence="8">The sequence shown here is derived from an EMBL/GenBank/DDBJ whole genome shotgun (WGS) entry which is preliminary data.</text>
</comment>
<keyword evidence="9" id="KW-1185">Reference proteome</keyword>
<reference evidence="8 9" key="1">
    <citation type="submission" date="2020-02" db="EMBL/GenBank/DDBJ databases">
        <title>Genome sequence of the type strain CGMCC 1.15528 of Mesorhizobium zhangyense.</title>
        <authorList>
            <person name="Gao J."/>
            <person name="Sun J."/>
        </authorList>
    </citation>
    <scope>NUCLEOTIDE SEQUENCE [LARGE SCALE GENOMIC DNA]</scope>
    <source>
        <strain evidence="8 9">CGMCC 1.15528</strain>
    </source>
</reference>
<evidence type="ECO:0000256" key="6">
    <source>
        <dbReference type="SAM" id="Phobius"/>
    </source>
</evidence>
<protein>
    <submittedName>
        <fullName evidence="8">DMT family transporter</fullName>
    </submittedName>
</protein>
<evidence type="ECO:0000313" key="9">
    <source>
        <dbReference type="Proteomes" id="UP000481252"/>
    </source>
</evidence>
<feature type="transmembrane region" description="Helical" evidence="6">
    <location>
        <begin position="245"/>
        <end position="263"/>
    </location>
</feature>
<feature type="domain" description="EamA" evidence="7">
    <location>
        <begin position="158"/>
        <end position="285"/>
    </location>
</feature>
<evidence type="ECO:0000256" key="1">
    <source>
        <dbReference type="ARBA" id="ARBA00004141"/>
    </source>
</evidence>
<dbReference type="AlphaFoldDB" id="A0A7C9R5K7"/>
<evidence type="ECO:0000256" key="2">
    <source>
        <dbReference type="ARBA" id="ARBA00009853"/>
    </source>
</evidence>
<dbReference type="PANTHER" id="PTHR22911">
    <property type="entry name" value="ACYL-MALONYL CONDENSING ENZYME-RELATED"/>
    <property type="match status" value="1"/>
</dbReference>
<feature type="domain" description="EamA" evidence="7">
    <location>
        <begin position="16"/>
        <end position="145"/>
    </location>
</feature>
<proteinExistence type="inferred from homology"/>
<feature type="transmembrane region" description="Helical" evidence="6">
    <location>
        <begin position="130"/>
        <end position="146"/>
    </location>
</feature>
<feature type="transmembrane region" description="Helical" evidence="6">
    <location>
        <begin position="108"/>
        <end position="125"/>
    </location>
</feature>
<organism evidence="8 9">
    <name type="scientific">Mesorhizobium zhangyense</name>
    <dbReference type="NCBI Taxonomy" id="1776730"/>
    <lineage>
        <taxon>Bacteria</taxon>
        <taxon>Pseudomonadati</taxon>
        <taxon>Pseudomonadota</taxon>
        <taxon>Alphaproteobacteria</taxon>
        <taxon>Hyphomicrobiales</taxon>
        <taxon>Phyllobacteriaceae</taxon>
        <taxon>Mesorhizobium</taxon>
    </lineage>
</organism>
<feature type="transmembrane region" description="Helical" evidence="6">
    <location>
        <begin position="75"/>
        <end position="96"/>
    </location>
</feature>
<feature type="transmembrane region" description="Helical" evidence="6">
    <location>
        <begin position="188"/>
        <end position="209"/>
    </location>
</feature>
<evidence type="ECO:0000256" key="5">
    <source>
        <dbReference type="ARBA" id="ARBA00023136"/>
    </source>
</evidence>
<name>A0A7C9R5K7_9HYPH</name>
<keyword evidence="4 6" id="KW-1133">Transmembrane helix</keyword>
<feature type="transmembrane region" description="Helical" evidence="6">
    <location>
        <begin position="215"/>
        <end position="233"/>
    </location>
</feature>
<accession>A0A7C9R5K7</accession>
<feature type="transmembrane region" description="Helical" evidence="6">
    <location>
        <begin position="42"/>
        <end position="63"/>
    </location>
</feature>
<evidence type="ECO:0000256" key="3">
    <source>
        <dbReference type="ARBA" id="ARBA00022692"/>
    </source>
</evidence>
<dbReference type="InterPro" id="IPR000620">
    <property type="entry name" value="EamA_dom"/>
</dbReference>
<comment type="similarity">
    <text evidence="2">Belongs to the drug/metabolite transporter (DMT) superfamily. 10 TMS drug/metabolite exporter (DME) (TC 2.A.7.3) family.</text>
</comment>
<feature type="transmembrane region" description="Helical" evidence="6">
    <location>
        <begin position="269"/>
        <end position="287"/>
    </location>
</feature>
<evidence type="ECO:0000313" key="8">
    <source>
        <dbReference type="EMBL" id="NGN40720.1"/>
    </source>
</evidence>
<dbReference type="RefSeq" id="WP_165115521.1">
    <property type="nucleotide sequence ID" value="NZ_JAAKZG010000002.1"/>
</dbReference>
<keyword evidence="3 6" id="KW-0812">Transmembrane</keyword>
<dbReference type="EMBL" id="JAAKZG010000002">
    <property type="protein sequence ID" value="NGN40720.1"/>
    <property type="molecule type" value="Genomic_DNA"/>
</dbReference>
<dbReference type="Pfam" id="PF00892">
    <property type="entry name" value="EamA"/>
    <property type="match status" value="2"/>
</dbReference>
<dbReference type="Proteomes" id="UP000481252">
    <property type="component" value="Unassembled WGS sequence"/>
</dbReference>
<feature type="transmembrane region" description="Helical" evidence="6">
    <location>
        <begin position="12"/>
        <end position="30"/>
    </location>
</feature>
<dbReference type="InterPro" id="IPR037185">
    <property type="entry name" value="EmrE-like"/>
</dbReference>